<dbReference type="Pfam" id="PF10671">
    <property type="entry name" value="TcpQ"/>
    <property type="match status" value="1"/>
</dbReference>
<reference evidence="3 4" key="1">
    <citation type="submission" date="2020-04" db="EMBL/GenBank/DDBJ databases">
        <authorList>
            <person name="De Canck E."/>
        </authorList>
    </citation>
    <scope>NUCLEOTIDE SEQUENCE [LARGE SCALE GENOMIC DNA]</scope>
    <source>
        <strain evidence="3 4">LMG 22037</strain>
    </source>
</reference>
<feature type="domain" description="Toxin co-regulated pilus biosynthesis protein Q C-terminal" evidence="2">
    <location>
        <begin position="81"/>
        <end position="159"/>
    </location>
</feature>
<evidence type="ECO:0000259" key="2">
    <source>
        <dbReference type="Pfam" id="PF10671"/>
    </source>
</evidence>
<gene>
    <name evidence="3" type="ORF">LMG22037_05911</name>
</gene>
<organism evidence="3 4">
    <name type="scientific">Paraburkholderia phenoliruptrix</name>
    <dbReference type="NCBI Taxonomy" id="252970"/>
    <lineage>
        <taxon>Bacteria</taxon>
        <taxon>Pseudomonadati</taxon>
        <taxon>Pseudomonadota</taxon>
        <taxon>Betaproteobacteria</taxon>
        <taxon>Burkholderiales</taxon>
        <taxon>Burkholderiaceae</taxon>
        <taxon>Paraburkholderia</taxon>
    </lineage>
</organism>
<sequence>MKKLTLMRLGAVVALALVVPFASAQAHKNQAFVASMTAPAVTAPASPAVAAATPAAGSGTAVTSVVVGGSEADTGASSGRDFAVRTSDVNFRQMIARWAKEAGWNSEWAVEGDINVAGEYTWHDTDFVTAVRSTLRATEGGETPVHGCYYSNNWVRVVPLTTPCRKQ</sequence>
<dbReference type="EMBL" id="CADIKB010000049">
    <property type="protein sequence ID" value="CAB3734863.1"/>
    <property type="molecule type" value="Genomic_DNA"/>
</dbReference>
<dbReference type="RefSeq" id="WP_035482094.1">
    <property type="nucleotide sequence ID" value="NZ_CADFGL010000047.1"/>
</dbReference>
<accession>A0A6J5CH29</accession>
<name>A0A6J5CH29_9BURK</name>
<protein>
    <recommendedName>
        <fullName evidence="2">Toxin co-regulated pilus biosynthesis protein Q C-terminal domain-containing protein</fullName>
    </recommendedName>
</protein>
<keyword evidence="1" id="KW-0732">Signal</keyword>
<evidence type="ECO:0000313" key="4">
    <source>
        <dbReference type="Proteomes" id="UP000494249"/>
    </source>
</evidence>
<dbReference type="Proteomes" id="UP000494249">
    <property type="component" value="Unassembled WGS sequence"/>
</dbReference>
<evidence type="ECO:0000313" key="3">
    <source>
        <dbReference type="EMBL" id="CAB3734863.1"/>
    </source>
</evidence>
<feature type="signal peptide" evidence="1">
    <location>
        <begin position="1"/>
        <end position="24"/>
    </location>
</feature>
<dbReference type="InterPro" id="IPR018927">
    <property type="entry name" value="Pilus_synth_Q_C"/>
</dbReference>
<dbReference type="Gene3D" id="3.55.50.70">
    <property type="match status" value="1"/>
</dbReference>
<evidence type="ECO:0000256" key="1">
    <source>
        <dbReference type="SAM" id="SignalP"/>
    </source>
</evidence>
<dbReference type="AlphaFoldDB" id="A0A6J5CH29"/>
<feature type="chain" id="PRO_5026775236" description="Toxin co-regulated pilus biosynthesis protein Q C-terminal domain-containing protein" evidence="1">
    <location>
        <begin position="25"/>
        <end position="167"/>
    </location>
</feature>
<proteinExistence type="predicted"/>